<evidence type="ECO:0000313" key="2">
    <source>
        <dbReference type="Proteomes" id="UP000494106"/>
    </source>
</evidence>
<dbReference type="EMBL" id="CADEBC010000537">
    <property type="protein sequence ID" value="CAB3249198.1"/>
    <property type="molecule type" value="Genomic_DNA"/>
</dbReference>
<name>A0A8S1ARJ4_ARCPL</name>
<dbReference type="Proteomes" id="UP000494106">
    <property type="component" value="Unassembled WGS sequence"/>
</dbReference>
<dbReference type="OrthoDB" id="3066195at2759"/>
<accession>A0A8S1ARJ4</accession>
<gene>
    <name evidence="1" type="ORF">APLA_LOCUS12016</name>
</gene>
<organism evidence="1 2">
    <name type="scientific">Arctia plantaginis</name>
    <name type="common">Wood tiger moth</name>
    <name type="synonym">Phalaena plantaginis</name>
    <dbReference type="NCBI Taxonomy" id="874455"/>
    <lineage>
        <taxon>Eukaryota</taxon>
        <taxon>Metazoa</taxon>
        <taxon>Ecdysozoa</taxon>
        <taxon>Arthropoda</taxon>
        <taxon>Hexapoda</taxon>
        <taxon>Insecta</taxon>
        <taxon>Pterygota</taxon>
        <taxon>Neoptera</taxon>
        <taxon>Endopterygota</taxon>
        <taxon>Lepidoptera</taxon>
        <taxon>Glossata</taxon>
        <taxon>Ditrysia</taxon>
        <taxon>Noctuoidea</taxon>
        <taxon>Erebidae</taxon>
        <taxon>Arctiinae</taxon>
        <taxon>Arctia</taxon>
    </lineage>
</organism>
<proteinExistence type="predicted"/>
<dbReference type="AlphaFoldDB" id="A0A8S1ARJ4"/>
<protein>
    <submittedName>
        <fullName evidence="1">Uncharacterized protein</fullName>
    </submittedName>
</protein>
<reference evidence="1 2" key="1">
    <citation type="submission" date="2020-04" db="EMBL/GenBank/DDBJ databases">
        <authorList>
            <person name="Wallbank WR R."/>
            <person name="Pardo Diaz C."/>
            <person name="Kozak K."/>
            <person name="Martin S."/>
            <person name="Jiggins C."/>
            <person name="Moest M."/>
            <person name="Warren A I."/>
            <person name="Byers J.R.P. K."/>
            <person name="Montejo-Kovacevich G."/>
            <person name="Yen C E."/>
        </authorList>
    </citation>
    <scope>NUCLEOTIDE SEQUENCE [LARGE SCALE GENOMIC DNA]</scope>
</reference>
<comment type="caution">
    <text evidence="1">The sequence shown here is derived from an EMBL/GenBank/DDBJ whole genome shotgun (WGS) entry which is preliminary data.</text>
</comment>
<sequence length="86" mass="10062">MNTDDKKKKQKPYSEFEKQLLMQLVTTKMDIVENRKTDGETNDDDGVYWQNKKNRMIDMEVHVLGEEPEIAIAVCECDKKRLLPSS</sequence>
<keyword evidence="2" id="KW-1185">Reference proteome</keyword>
<evidence type="ECO:0000313" key="1">
    <source>
        <dbReference type="EMBL" id="CAB3249198.1"/>
    </source>
</evidence>